<comment type="pathway">
    <text evidence="3 12">Cofactor biosynthesis; riboflavin biosynthesis; 5-amino-6-(D-ribitylamino)uracil from GTP: step 3/4.</text>
</comment>
<dbReference type="Gene3D" id="3.40.430.10">
    <property type="entry name" value="Dihydrofolate Reductase, subunit A"/>
    <property type="match status" value="1"/>
</dbReference>
<evidence type="ECO:0000256" key="11">
    <source>
        <dbReference type="ARBA" id="ARBA00023268"/>
    </source>
</evidence>
<keyword evidence="7 12" id="KW-0479">Metal-binding</keyword>
<accession>A0A4V2MNS8</accession>
<feature type="binding site" evidence="15">
    <location>
        <position position="58"/>
    </location>
    <ligand>
        <name>Zn(2+)</name>
        <dbReference type="ChEBI" id="CHEBI:29105"/>
        <note>catalytic</note>
    </ligand>
</feature>
<dbReference type="PANTHER" id="PTHR38011">
    <property type="entry name" value="DIHYDROFOLATE REDUCTASE FAMILY PROTEIN (AFU_ORTHOLOGUE AFUA_8G06820)"/>
    <property type="match status" value="1"/>
</dbReference>
<dbReference type="PIRSF" id="PIRSF006769">
    <property type="entry name" value="RibD"/>
    <property type="match status" value="1"/>
</dbReference>
<dbReference type="GO" id="GO:0008835">
    <property type="term" value="F:diaminohydroxyphosphoribosylaminopyrimidine deaminase activity"/>
    <property type="evidence" value="ECO:0007669"/>
    <property type="project" value="UniProtKB-EC"/>
</dbReference>
<evidence type="ECO:0000256" key="5">
    <source>
        <dbReference type="ARBA" id="ARBA00007417"/>
    </source>
</evidence>
<evidence type="ECO:0000256" key="6">
    <source>
        <dbReference type="ARBA" id="ARBA00022619"/>
    </source>
</evidence>
<evidence type="ECO:0000256" key="8">
    <source>
        <dbReference type="ARBA" id="ARBA00022833"/>
    </source>
</evidence>
<feature type="binding site" evidence="15">
    <location>
        <position position="83"/>
    </location>
    <ligand>
        <name>Zn(2+)</name>
        <dbReference type="ChEBI" id="CHEBI:29105"/>
        <note>catalytic</note>
    </ligand>
</feature>
<dbReference type="InterPro" id="IPR004794">
    <property type="entry name" value="Eubact_RibD"/>
</dbReference>
<proteinExistence type="inferred from homology"/>
<evidence type="ECO:0000256" key="9">
    <source>
        <dbReference type="ARBA" id="ARBA00022857"/>
    </source>
</evidence>
<evidence type="ECO:0000256" key="14">
    <source>
        <dbReference type="PIRSR" id="PIRSR006769-2"/>
    </source>
</evidence>
<evidence type="ECO:0000313" key="17">
    <source>
        <dbReference type="EMBL" id="TCD14387.1"/>
    </source>
</evidence>
<feature type="binding site" evidence="14">
    <location>
        <position position="192"/>
    </location>
    <ligand>
        <name>substrate</name>
    </ligand>
</feature>
<protein>
    <recommendedName>
        <fullName evidence="12">Riboflavin biosynthesis protein RibD</fullName>
    </recommendedName>
    <domain>
        <recommendedName>
            <fullName evidence="12">Diaminohydroxyphosphoribosylaminopyrimidine deaminase</fullName>
            <shortName evidence="12">DRAP deaminase</shortName>
            <ecNumber evidence="12">3.5.4.26</ecNumber>
        </recommendedName>
        <alternativeName>
            <fullName evidence="12">Riboflavin-specific deaminase</fullName>
        </alternativeName>
    </domain>
    <domain>
        <recommendedName>
            <fullName evidence="12">5-amino-6-(5-phosphoribosylamino)uracil reductase</fullName>
            <ecNumber evidence="12">1.1.1.193</ecNumber>
        </recommendedName>
        <alternativeName>
            <fullName evidence="12">HTP reductase</fullName>
        </alternativeName>
    </domain>
</protein>
<feature type="domain" description="CMP/dCMP-type deaminase" evidence="16">
    <location>
        <begin position="1"/>
        <end position="131"/>
    </location>
</feature>
<dbReference type="UniPathway" id="UPA00275">
    <property type="reaction ID" value="UER00401"/>
</dbReference>
<dbReference type="EC" id="3.5.4.26" evidence="12"/>
<comment type="catalytic activity">
    <reaction evidence="12">
        <text>2,5-diamino-6-hydroxy-4-(5-phosphoribosylamino)-pyrimidine + H2O + H(+) = 5-amino-6-(5-phospho-D-ribosylamino)uracil + NH4(+)</text>
        <dbReference type="Rhea" id="RHEA:21868"/>
        <dbReference type="ChEBI" id="CHEBI:15377"/>
        <dbReference type="ChEBI" id="CHEBI:15378"/>
        <dbReference type="ChEBI" id="CHEBI:28938"/>
        <dbReference type="ChEBI" id="CHEBI:58453"/>
        <dbReference type="ChEBI" id="CHEBI:58614"/>
        <dbReference type="EC" id="3.5.4.26"/>
    </reaction>
</comment>
<feature type="binding site" evidence="14">
    <location>
        <position position="212"/>
    </location>
    <ligand>
        <name>substrate</name>
    </ligand>
</feature>
<evidence type="ECO:0000256" key="4">
    <source>
        <dbReference type="ARBA" id="ARBA00005259"/>
    </source>
</evidence>
<dbReference type="NCBIfam" id="TIGR00326">
    <property type="entry name" value="eubact_ribD"/>
    <property type="match status" value="1"/>
</dbReference>
<keyword evidence="10 12" id="KW-0560">Oxidoreductase</keyword>
<evidence type="ECO:0000256" key="2">
    <source>
        <dbReference type="ARBA" id="ARBA00004882"/>
    </source>
</evidence>
<feature type="binding site" evidence="14">
    <location>
        <position position="208"/>
    </location>
    <ligand>
        <name>NADP(+)</name>
        <dbReference type="ChEBI" id="CHEBI:58349"/>
    </ligand>
</feature>
<reference evidence="17 18" key="1">
    <citation type="journal article" date="2015" name="Antonie Van Leeuwenhoek">
        <title>Oricola cellulosilytica gen. nov., sp. nov., a cellulose-degrading bacterium of the family Phyllobacteriaceae isolated from surface seashore water, and emended descriptions of Mesorhizobium loti and Phyllobacterium myrsinacearum.</title>
        <authorList>
            <person name="Hameed A."/>
            <person name="Shahina M."/>
            <person name="Lai W.A."/>
            <person name="Lin S.Y."/>
            <person name="Young L.S."/>
            <person name="Liu Y.C."/>
            <person name="Hsu Y.H."/>
            <person name="Young C.C."/>
        </authorList>
    </citation>
    <scope>NUCLEOTIDE SEQUENCE [LARGE SCALE GENOMIC DNA]</scope>
    <source>
        <strain evidence="17 18">KCTC 52183</strain>
    </source>
</reference>
<dbReference type="PROSITE" id="PS00903">
    <property type="entry name" value="CYT_DCMP_DEAMINASES_1"/>
    <property type="match status" value="1"/>
</dbReference>
<dbReference type="InterPro" id="IPR002734">
    <property type="entry name" value="RibDG_C"/>
</dbReference>
<name>A0A4V2MNS8_9HYPH</name>
<feature type="binding site" evidence="14">
    <location>
        <begin position="304"/>
        <end position="310"/>
    </location>
    <ligand>
        <name>NADP(+)</name>
        <dbReference type="ChEBI" id="CHEBI:58349"/>
    </ligand>
</feature>
<dbReference type="InterPro" id="IPR016192">
    <property type="entry name" value="APOBEC/CMP_deaminase_Zn-bd"/>
</dbReference>
<keyword evidence="8 12" id="KW-0862">Zinc</keyword>
<comment type="cofactor">
    <cofactor evidence="12 15">
        <name>Zn(2+)</name>
        <dbReference type="ChEBI" id="CHEBI:29105"/>
    </cofactor>
    <text evidence="12 15">Binds 1 zinc ion.</text>
</comment>
<dbReference type="InterPro" id="IPR002125">
    <property type="entry name" value="CMP_dCMP_dom"/>
</dbReference>
<dbReference type="GO" id="GO:0008270">
    <property type="term" value="F:zinc ion binding"/>
    <property type="evidence" value="ECO:0007669"/>
    <property type="project" value="InterPro"/>
</dbReference>
<keyword evidence="11" id="KW-0511">Multifunctional enzyme</keyword>
<dbReference type="AlphaFoldDB" id="A0A4V2MNS8"/>
<comment type="similarity">
    <text evidence="4 12">In the N-terminal section; belongs to the cytidine and deoxycytidylate deaminase family.</text>
</comment>
<feature type="binding site" evidence="14">
    <location>
        <position position="302"/>
    </location>
    <ligand>
        <name>substrate</name>
    </ligand>
</feature>
<evidence type="ECO:0000256" key="15">
    <source>
        <dbReference type="PIRSR" id="PIRSR006769-3"/>
    </source>
</evidence>
<keyword evidence="18" id="KW-1185">Reference proteome</keyword>
<dbReference type="EMBL" id="SJST01000003">
    <property type="protein sequence ID" value="TCD14387.1"/>
    <property type="molecule type" value="Genomic_DNA"/>
</dbReference>
<feature type="binding site" evidence="14">
    <location>
        <position position="215"/>
    </location>
    <ligand>
        <name>substrate</name>
    </ligand>
</feature>
<comment type="catalytic activity">
    <reaction evidence="12">
        <text>5-amino-6-(5-phospho-D-ribitylamino)uracil + NADP(+) = 5-amino-6-(5-phospho-D-ribosylamino)uracil + NADPH + H(+)</text>
        <dbReference type="Rhea" id="RHEA:17845"/>
        <dbReference type="ChEBI" id="CHEBI:15378"/>
        <dbReference type="ChEBI" id="CHEBI:57783"/>
        <dbReference type="ChEBI" id="CHEBI:58349"/>
        <dbReference type="ChEBI" id="CHEBI:58421"/>
        <dbReference type="ChEBI" id="CHEBI:58453"/>
        <dbReference type="EC" id="1.1.1.193"/>
    </reaction>
</comment>
<dbReference type="InterPro" id="IPR024072">
    <property type="entry name" value="DHFR-like_dom_sf"/>
</dbReference>
<dbReference type="SUPFAM" id="SSF53927">
    <property type="entry name" value="Cytidine deaminase-like"/>
    <property type="match status" value="1"/>
</dbReference>
<dbReference type="EC" id="1.1.1.193" evidence="12"/>
<dbReference type="RefSeq" id="WP_131568360.1">
    <property type="nucleotide sequence ID" value="NZ_JAINFK010000002.1"/>
</dbReference>
<evidence type="ECO:0000313" key="18">
    <source>
        <dbReference type="Proteomes" id="UP000291301"/>
    </source>
</evidence>
<evidence type="ECO:0000256" key="12">
    <source>
        <dbReference type="PIRNR" id="PIRNR006769"/>
    </source>
</evidence>
<dbReference type="InterPro" id="IPR016193">
    <property type="entry name" value="Cytidine_deaminase-like"/>
</dbReference>
<evidence type="ECO:0000256" key="10">
    <source>
        <dbReference type="ARBA" id="ARBA00023002"/>
    </source>
</evidence>
<keyword evidence="9 12" id="KW-0521">NADP</keyword>
<evidence type="ECO:0000256" key="7">
    <source>
        <dbReference type="ARBA" id="ARBA00022723"/>
    </source>
</evidence>
<feature type="active site" description="Proton donor" evidence="13">
    <location>
        <position position="60"/>
    </location>
</feature>
<feature type="binding site" evidence="14">
    <location>
        <position position="204"/>
    </location>
    <ligand>
        <name>NADP(+)</name>
        <dbReference type="ChEBI" id="CHEBI:58349"/>
    </ligand>
</feature>
<dbReference type="Proteomes" id="UP000291301">
    <property type="component" value="Unassembled WGS sequence"/>
</dbReference>
<dbReference type="PANTHER" id="PTHR38011:SF7">
    <property type="entry name" value="2,5-DIAMINO-6-RIBOSYLAMINO-4(3H)-PYRIMIDINONE 5'-PHOSPHATE REDUCTASE"/>
    <property type="match status" value="1"/>
</dbReference>
<sequence length="367" mass="38266">MTTTALDRRLMAANIRMSRRHLGLTGTNPSVGTLVVRDDGDGPVIVGSGVTATGGRPHAEPLALAEAGDRARGATAYVTLEPCAHHGRTPPCAEALVNAGIARVVAAATDPDSRVSGRGYEMLRAAGIEVEQDVMAEEAKGVLSGYLTRSAEKRCEVTVKLAVSADGMIGRDAAGQVPITGDAARAQSHLLRAEHDAILVGIGTALADNPELTCRLPGLSARSPLRIILDRTARLPLGSRLVHSVGDAPLAIGTAHPASERAQALEGAGVRLIACEEHEGRVALPELLDDLAAQGVMRLLVEGGAKVARSFLAEGLADRIVLFESDVVVGANGIAAPFTRATIPGEYTASGEWRFGADRCHEFLRSK</sequence>
<organism evidence="17 18">
    <name type="scientific">Oricola cellulosilytica</name>
    <dbReference type="NCBI Taxonomy" id="1429082"/>
    <lineage>
        <taxon>Bacteria</taxon>
        <taxon>Pseudomonadati</taxon>
        <taxon>Pseudomonadota</taxon>
        <taxon>Alphaproteobacteria</taxon>
        <taxon>Hyphomicrobiales</taxon>
        <taxon>Ahrensiaceae</taxon>
        <taxon>Oricola</taxon>
    </lineage>
</organism>
<comment type="caution">
    <text evidence="17">The sequence shown here is derived from an EMBL/GenBank/DDBJ whole genome shotgun (WGS) entry which is preliminary data.</text>
</comment>
<evidence type="ECO:0000256" key="3">
    <source>
        <dbReference type="ARBA" id="ARBA00004910"/>
    </source>
</evidence>
<evidence type="ECO:0000256" key="1">
    <source>
        <dbReference type="ARBA" id="ARBA00002151"/>
    </source>
</evidence>
<comment type="pathway">
    <text evidence="2 12">Cofactor biosynthesis; riboflavin biosynthesis; 5-amino-6-(D-ribitylamino)uracil from GTP: step 2/4.</text>
</comment>
<dbReference type="GO" id="GO:0008703">
    <property type="term" value="F:5-amino-6-(5-phosphoribosylamino)uracil reductase activity"/>
    <property type="evidence" value="ECO:0007669"/>
    <property type="project" value="UniProtKB-EC"/>
</dbReference>
<dbReference type="InterPro" id="IPR050765">
    <property type="entry name" value="Riboflavin_Biosynth_HTPR"/>
</dbReference>
<dbReference type="Gene3D" id="3.40.140.10">
    <property type="entry name" value="Cytidine Deaminase, domain 2"/>
    <property type="match status" value="1"/>
</dbReference>
<dbReference type="Pfam" id="PF00383">
    <property type="entry name" value="dCMP_cyt_deam_1"/>
    <property type="match status" value="1"/>
</dbReference>
<evidence type="ECO:0000259" key="16">
    <source>
        <dbReference type="PROSITE" id="PS51747"/>
    </source>
</evidence>
<dbReference type="SUPFAM" id="SSF53597">
    <property type="entry name" value="Dihydrofolate reductase-like"/>
    <property type="match status" value="1"/>
</dbReference>
<feature type="binding site" evidence="15">
    <location>
        <position position="92"/>
    </location>
    <ligand>
        <name>Zn(2+)</name>
        <dbReference type="ChEBI" id="CHEBI:29105"/>
        <note>catalytic</note>
    </ligand>
</feature>
<dbReference type="OrthoDB" id="9800865at2"/>
<evidence type="ECO:0000256" key="13">
    <source>
        <dbReference type="PIRSR" id="PIRSR006769-1"/>
    </source>
</evidence>
<dbReference type="Pfam" id="PF01872">
    <property type="entry name" value="RibD_C"/>
    <property type="match status" value="1"/>
</dbReference>
<keyword evidence="6 12" id="KW-0686">Riboflavin biosynthesis</keyword>
<keyword evidence="12 17" id="KW-0378">Hydrolase</keyword>
<dbReference type="GO" id="GO:0009231">
    <property type="term" value="P:riboflavin biosynthetic process"/>
    <property type="evidence" value="ECO:0007669"/>
    <property type="project" value="UniProtKB-UniPathway"/>
</dbReference>
<dbReference type="PROSITE" id="PS51747">
    <property type="entry name" value="CYT_DCMP_DEAMINASES_2"/>
    <property type="match status" value="1"/>
</dbReference>
<comment type="function">
    <text evidence="1 12">Converts 2,5-diamino-6-(ribosylamino)-4(3h)-pyrimidinone 5'-phosphate into 5-amino-6-(ribosylamino)-2,4(1h,3h)-pyrimidinedione 5'-phosphate.</text>
</comment>
<dbReference type="CDD" id="cd01284">
    <property type="entry name" value="Riboflavin_deaminase-reductase"/>
    <property type="match status" value="1"/>
</dbReference>
<gene>
    <name evidence="17" type="primary">ribD</name>
    <name evidence="17" type="ORF">E0D97_09980</name>
</gene>
<comment type="similarity">
    <text evidence="5 12">In the C-terminal section; belongs to the HTP reductase family.</text>
</comment>
<feature type="binding site" evidence="14">
    <location>
        <position position="162"/>
    </location>
    <ligand>
        <name>NADP(+)</name>
        <dbReference type="ChEBI" id="CHEBI:58349"/>
    </ligand>
</feature>